<organism evidence="1 2">
    <name type="scientific">Glossina pallidipes</name>
    <name type="common">Tsetse fly</name>
    <dbReference type="NCBI Taxonomy" id="7398"/>
    <lineage>
        <taxon>Eukaryota</taxon>
        <taxon>Metazoa</taxon>
        <taxon>Ecdysozoa</taxon>
        <taxon>Arthropoda</taxon>
        <taxon>Hexapoda</taxon>
        <taxon>Insecta</taxon>
        <taxon>Pterygota</taxon>
        <taxon>Neoptera</taxon>
        <taxon>Endopterygota</taxon>
        <taxon>Diptera</taxon>
        <taxon>Brachycera</taxon>
        <taxon>Muscomorpha</taxon>
        <taxon>Hippoboscoidea</taxon>
        <taxon>Glossinidae</taxon>
        <taxon>Glossina</taxon>
    </lineage>
</organism>
<dbReference type="VEuPathDB" id="VectorBase:GPAI011933"/>
<dbReference type="AlphaFoldDB" id="A0A1A9ZE83"/>
<protein>
    <submittedName>
        <fullName evidence="1">Uncharacterized protein</fullName>
    </submittedName>
</protein>
<dbReference type="EnsemblMetazoa" id="GPAI011933-RA">
    <property type="protein sequence ID" value="GPAI011933-PA"/>
    <property type="gene ID" value="GPAI011933"/>
</dbReference>
<sequence>MDLLNNYPKYGSFANIGSSSDNFGSKTVKFIRILHIDMIAKRAFCISANCSGVGFGSGSFIRLRRSARGIGGRL</sequence>
<reference evidence="1" key="2">
    <citation type="submission" date="2020-05" db="UniProtKB">
        <authorList>
            <consortium name="EnsemblMetazoa"/>
        </authorList>
    </citation>
    <scope>IDENTIFICATION</scope>
    <source>
        <strain evidence="1">IAEA</strain>
    </source>
</reference>
<evidence type="ECO:0000313" key="2">
    <source>
        <dbReference type="Proteomes" id="UP000092445"/>
    </source>
</evidence>
<accession>A0A1A9ZE83</accession>
<dbReference type="Proteomes" id="UP000092445">
    <property type="component" value="Unassembled WGS sequence"/>
</dbReference>
<name>A0A1A9ZE83_GLOPL</name>
<keyword evidence="2" id="KW-1185">Reference proteome</keyword>
<proteinExistence type="predicted"/>
<reference evidence="2" key="1">
    <citation type="submission" date="2014-03" db="EMBL/GenBank/DDBJ databases">
        <authorList>
            <person name="Aksoy S."/>
            <person name="Warren W."/>
            <person name="Wilson R.K."/>
        </authorList>
    </citation>
    <scope>NUCLEOTIDE SEQUENCE [LARGE SCALE GENOMIC DNA]</scope>
    <source>
        <strain evidence="2">IAEA</strain>
    </source>
</reference>
<evidence type="ECO:0000313" key="1">
    <source>
        <dbReference type="EnsemblMetazoa" id="GPAI011933-PA"/>
    </source>
</evidence>